<dbReference type="PANTHER" id="PTHR13343">
    <property type="entry name" value="CREG1 PROTEIN"/>
    <property type="match status" value="1"/>
</dbReference>
<accession>A0A1H9MGT7</accession>
<evidence type="ECO:0000259" key="1">
    <source>
        <dbReference type="Pfam" id="PF01243"/>
    </source>
</evidence>
<reference evidence="2 3" key="1">
    <citation type="submission" date="2016-10" db="EMBL/GenBank/DDBJ databases">
        <authorList>
            <person name="de Groot N.N."/>
        </authorList>
    </citation>
    <scope>NUCLEOTIDE SEQUENCE [LARGE SCALE GENOMIC DNA]</scope>
    <source>
        <strain evidence="2 3">DSM 25927</strain>
    </source>
</reference>
<dbReference type="EMBL" id="FOFS01000023">
    <property type="protein sequence ID" value="SER22936.1"/>
    <property type="molecule type" value="Genomic_DNA"/>
</dbReference>
<dbReference type="PIRSF" id="PIRSF004633">
    <property type="entry name" value="UCP_PLP_oxd"/>
    <property type="match status" value="1"/>
</dbReference>
<organism evidence="2 3">
    <name type="scientific">Solimonas aquatica</name>
    <dbReference type="NCBI Taxonomy" id="489703"/>
    <lineage>
        <taxon>Bacteria</taxon>
        <taxon>Pseudomonadati</taxon>
        <taxon>Pseudomonadota</taxon>
        <taxon>Gammaproteobacteria</taxon>
        <taxon>Nevskiales</taxon>
        <taxon>Nevskiaceae</taxon>
        <taxon>Solimonas</taxon>
    </lineage>
</organism>
<dbReference type="STRING" id="489703.SAMN04488038_12314"/>
<gene>
    <name evidence="2" type="ORF">SAMN04488038_12314</name>
</gene>
<sequence length="163" mass="17484">MDAELAAALRELIQNQQHAALASLHAQEPAISMVPYALLPAGQGFIVHVSSLATHTADMLANPAVALLVMAPPGSAEMPQALSRVSISGRARQLDRDTPDYAQARARYLARFADSEPMFGFADFSLFVIEPRSLRFVGGFARARTVSAAAYAQLMKGEAVDEQ</sequence>
<name>A0A1H9MGT7_9GAMM</name>
<protein>
    <recommendedName>
        <fullName evidence="1">Pyridoxamine 5'-phosphate oxidase N-terminal domain-containing protein</fullName>
    </recommendedName>
</protein>
<dbReference type="RefSeq" id="WP_093289689.1">
    <property type="nucleotide sequence ID" value="NZ_FOFS01000023.1"/>
</dbReference>
<dbReference type="InterPro" id="IPR012349">
    <property type="entry name" value="Split_barrel_FMN-bd"/>
</dbReference>
<dbReference type="Gene3D" id="2.30.110.10">
    <property type="entry name" value="Electron Transport, Fmn-binding Protein, Chain A"/>
    <property type="match status" value="1"/>
</dbReference>
<keyword evidence="3" id="KW-1185">Reference proteome</keyword>
<dbReference type="PANTHER" id="PTHR13343:SF17">
    <property type="entry name" value="CELLULAR REPRESSOR OF E1A-STIMULATED GENES, ISOFORM A"/>
    <property type="match status" value="1"/>
</dbReference>
<dbReference type="InterPro" id="IPR011576">
    <property type="entry name" value="Pyridox_Oxase_N"/>
</dbReference>
<dbReference type="OrthoDB" id="9776211at2"/>
<feature type="domain" description="Pyridoxamine 5'-phosphate oxidase N-terminal" evidence="1">
    <location>
        <begin position="7"/>
        <end position="137"/>
    </location>
</feature>
<dbReference type="AlphaFoldDB" id="A0A1H9MGT7"/>
<dbReference type="Pfam" id="PF01243">
    <property type="entry name" value="PNPOx_N"/>
    <property type="match status" value="1"/>
</dbReference>
<dbReference type="GO" id="GO:0005737">
    <property type="term" value="C:cytoplasm"/>
    <property type="evidence" value="ECO:0007669"/>
    <property type="project" value="UniProtKB-ARBA"/>
</dbReference>
<evidence type="ECO:0000313" key="2">
    <source>
        <dbReference type="EMBL" id="SER22936.1"/>
    </source>
</evidence>
<dbReference type="Proteomes" id="UP000199233">
    <property type="component" value="Unassembled WGS sequence"/>
</dbReference>
<evidence type="ECO:0000313" key="3">
    <source>
        <dbReference type="Proteomes" id="UP000199233"/>
    </source>
</evidence>
<dbReference type="SUPFAM" id="SSF50475">
    <property type="entry name" value="FMN-binding split barrel"/>
    <property type="match status" value="1"/>
</dbReference>
<proteinExistence type="predicted"/>
<dbReference type="InterPro" id="IPR014419">
    <property type="entry name" value="HutZ"/>
</dbReference>